<feature type="transmembrane region" description="Helical" evidence="1">
    <location>
        <begin position="6"/>
        <end position="30"/>
    </location>
</feature>
<dbReference type="InterPro" id="IPR052906">
    <property type="entry name" value="Type_IV_Methyl-Rstrct_Enzyme"/>
</dbReference>
<dbReference type="Gene3D" id="3.40.1350.10">
    <property type="match status" value="1"/>
</dbReference>
<dbReference type="AlphaFoldDB" id="A0A562QJG8"/>
<reference evidence="3 4" key="1">
    <citation type="journal article" date="2015" name="Stand. Genomic Sci.">
        <title>Genomic Encyclopedia of Bacterial and Archaeal Type Strains, Phase III: the genomes of soil and plant-associated and newly described type strains.</title>
        <authorList>
            <person name="Whitman W.B."/>
            <person name="Woyke T."/>
            <person name="Klenk H.P."/>
            <person name="Zhou Y."/>
            <person name="Lilburn T.G."/>
            <person name="Beck B.J."/>
            <person name="De Vos P."/>
            <person name="Vandamme P."/>
            <person name="Eisen J.A."/>
            <person name="Garrity G."/>
            <person name="Hugenholtz P."/>
            <person name="Kyrpides N.C."/>
        </authorList>
    </citation>
    <scope>NUCLEOTIDE SEQUENCE [LARGE SCALE GENOMIC DNA]</scope>
    <source>
        <strain evidence="3 4">CGMCC 1.10116</strain>
    </source>
</reference>
<dbReference type="SUPFAM" id="SSF52980">
    <property type="entry name" value="Restriction endonuclease-like"/>
    <property type="match status" value="1"/>
</dbReference>
<dbReference type="GO" id="GO:0015666">
    <property type="term" value="F:restriction endodeoxyribonuclease activity"/>
    <property type="evidence" value="ECO:0007669"/>
    <property type="project" value="TreeGrafter"/>
</dbReference>
<dbReference type="InterPro" id="IPR011856">
    <property type="entry name" value="tRNA_endonuc-like_dom_sf"/>
</dbReference>
<dbReference type="RefSeq" id="WP_199757400.1">
    <property type="nucleotide sequence ID" value="NZ_VLKZ01000004.1"/>
</dbReference>
<keyword evidence="1" id="KW-0812">Transmembrane</keyword>
<evidence type="ECO:0000256" key="1">
    <source>
        <dbReference type="SAM" id="Phobius"/>
    </source>
</evidence>
<comment type="caution">
    <text evidence="3">The sequence shown here is derived from an EMBL/GenBank/DDBJ whole genome shotgun (WGS) entry which is preliminary data.</text>
</comment>
<dbReference type="PANTHER" id="PTHR30015:SF6">
    <property type="entry name" value="SLL1429 PROTEIN"/>
    <property type="match status" value="1"/>
</dbReference>
<protein>
    <submittedName>
        <fullName evidence="3">Restriction system protein</fullName>
    </submittedName>
</protein>
<dbReference type="GO" id="GO:0009307">
    <property type="term" value="P:DNA restriction-modification system"/>
    <property type="evidence" value="ECO:0007669"/>
    <property type="project" value="InterPro"/>
</dbReference>
<dbReference type="PANTHER" id="PTHR30015">
    <property type="entry name" value="MRR RESTRICTION SYSTEM PROTEIN"/>
    <property type="match status" value="1"/>
</dbReference>
<gene>
    <name evidence="3" type="ORF">IQ10_01569</name>
</gene>
<keyword evidence="1" id="KW-1133">Transmembrane helix</keyword>
<dbReference type="EMBL" id="VLKZ01000004">
    <property type="protein sequence ID" value="TWI56879.1"/>
    <property type="molecule type" value="Genomic_DNA"/>
</dbReference>
<proteinExistence type="predicted"/>
<dbReference type="Pfam" id="PF04471">
    <property type="entry name" value="Mrr_cat"/>
    <property type="match status" value="1"/>
</dbReference>
<dbReference type="InterPro" id="IPR007560">
    <property type="entry name" value="Restrct_endonuc_IV_Mrr"/>
</dbReference>
<evidence type="ECO:0000313" key="3">
    <source>
        <dbReference type="EMBL" id="TWI56879.1"/>
    </source>
</evidence>
<accession>A0A562QJG8</accession>
<dbReference type="Proteomes" id="UP000315711">
    <property type="component" value="Unassembled WGS sequence"/>
</dbReference>
<sequence length="209" mass="24280">MDEFVPSWLITAGVTVLVVVALLVVLAIILRLRRRKRYDLTKITLADIDQMTGHEFEEYLYVLLMALGYEQTFLTKKSRDFGADLLFYDQDDIKTVVQAKRLSEKLGLTAVQEVYTAKAYYEAENAMIITSTNLISDPCWKLASAAEVRIIDRDELGEIIKAFKRGFLTEAREQIEEPFEQINYRMQDSLEVIEQRRGRIQAGEYFYKR</sequence>
<keyword evidence="1" id="KW-0472">Membrane</keyword>
<evidence type="ECO:0000259" key="2">
    <source>
        <dbReference type="Pfam" id="PF04471"/>
    </source>
</evidence>
<keyword evidence="4" id="KW-1185">Reference proteome</keyword>
<evidence type="ECO:0000313" key="4">
    <source>
        <dbReference type="Proteomes" id="UP000315711"/>
    </source>
</evidence>
<organism evidence="3 4">
    <name type="scientific">Halalkalibacter nanhaiisediminis</name>
    <dbReference type="NCBI Taxonomy" id="688079"/>
    <lineage>
        <taxon>Bacteria</taxon>
        <taxon>Bacillati</taxon>
        <taxon>Bacillota</taxon>
        <taxon>Bacilli</taxon>
        <taxon>Bacillales</taxon>
        <taxon>Bacillaceae</taxon>
        <taxon>Halalkalibacter</taxon>
    </lineage>
</organism>
<dbReference type="InterPro" id="IPR011335">
    <property type="entry name" value="Restrct_endonuc-II-like"/>
</dbReference>
<name>A0A562QJG8_9BACI</name>
<feature type="domain" description="Restriction endonuclease type IV Mrr" evidence="2">
    <location>
        <begin position="48"/>
        <end position="159"/>
    </location>
</feature>
<dbReference type="GO" id="GO:0003677">
    <property type="term" value="F:DNA binding"/>
    <property type="evidence" value="ECO:0007669"/>
    <property type="project" value="InterPro"/>
</dbReference>